<dbReference type="GO" id="GO:0008234">
    <property type="term" value="F:cysteine-type peptidase activity"/>
    <property type="evidence" value="ECO:0007669"/>
    <property type="project" value="InterPro"/>
</dbReference>
<dbReference type="InterPro" id="IPR039417">
    <property type="entry name" value="Peptidase_C1A_papain-like"/>
</dbReference>
<protein>
    <submittedName>
        <fullName evidence="3">Fruit bromelain</fullName>
    </submittedName>
</protein>
<dbReference type="InterPro" id="IPR000668">
    <property type="entry name" value="Peptidase_C1A_C"/>
</dbReference>
<evidence type="ECO:0000313" key="4">
    <source>
        <dbReference type="Proteomes" id="UP000236333"/>
    </source>
</evidence>
<dbReference type="InterPro" id="IPR000169">
    <property type="entry name" value="Pept_cys_AS"/>
</dbReference>
<dbReference type="PANTHER" id="PTHR12411">
    <property type="entry name" value="CYSTEINE PROTEASE FAMILY C1-RELATED"/>
    <property type="match status" value="1"/>
</dbReference>
<dbReference type="InterPro" id="IPR038765">
    <property type="entry name" value="Papain-like_cys_pep_sf"/>
</dbReference>
<reference evidence="3 4" key="1">
    <citation type="journal article" date="2017" name="Mol. Biol. Evol.">
        <title>The 4-celled Tetrabaena socialis nuclear genome reveals the essential components for genetic control of cell number at the origin of multicellularity in the volvocine lineage.</title>
        <authorList>
            <person name="Featherston J."/>
            <person name="Arakaki Y."/>
            <person name="Hanschen E.R."/>
            <person name="Ferris P.J."/>
            <person name="Michod R.E."/>
            <person name="Olson B.J.S.C."/>
            <person name="Nozaki H."/>
            <person name="Durand P.M."/>
        </authorList>
    </citation>
    <scope>NUCLEOTIDE SEQUENCE [LARGE SCALE GENOMIC DNA]</scope>
    <source>
        <strain evidence="3 4">NIES-571</strain>
    </source>
</reference>
<dbReference type="SMART" id="SM00645">
    <property type="entry name" value="Pept_C1"/>
    <property type="match status" value="1"/>
</dbReference>
<organism evidence="3 4">
    <name type="scientific">Tetrabaena socialis</name>
    <dbReference type="NCBI Taxonomy" id="47790"/>
    <lineage>
        <taxon>Eukaryota</taxon>
        <taxon>Viridiplantae</taxon>
        <taxon>Chlorophyta</taxon>
        <taxon>core chlorophytes</taxon>
        <taxon>Chlorophyceae</taxon>
        <taxon>CS clade</taxon>
        <taxon>Chlamydomonadales</taxon>
        <taxon>Tetrabaenaceae</taxon>
        <taxon>Tetrabaena</taxon>
    </lineage>
</organism>
<dbReference type="Gene3D" id="3.90.70.10">
    <property type="entry name" value="Cysteine proteinases"/>
    <property type="match status" value="1"/>
</dbReference>
<dbReference type="CDD" id="cd02248">
    <property type="entry name" value="Peptidase_C1A"/>
    <property type="match status" value="1"/>
</dbReference>
<keyword evidence="4" id="KW-1185">Reference proteome</keyword>
<sequence length="254" mass="26743">MTTSQACINKFSDLTVVEKAKFLGLGKRRTISLAQTGTLPTRPGLATAAVLTDSQVPDWSAILPIVKHQGLCGACWAFAASGMAEAGHYINTQEIISLSEKQQVDCNLQNSACAGGSYDNAFTYIINTGLTTTEVYPYVAQNGTCPAPLPAFASKLQSYVPLATNDEVAMLQALANGPIAVAVCASNDWFDYTGGVFSSDQCGGDLNHAVIVVGAGTDSESNEPYWLIRNSWGGTWGEAGHIRLLRGTTVGGRG</sequence>
<comment type="similarity">
    <text evidence="1">Belongs to the peptidase C1 family.</text>
</comment>
<dbReference type="EMBL" id="PGGS01000017">
    <property type="protein sequence ID" value="PNH11978.1"/>
    <property type="molecule type" value="Genomic_DNA"/>
</dbReference>
<evidence type="ECO:0000259" key="2">
    <source>
        <dbReference type="SMART" id="SM00645"/>
    </source>
</evidence>
<evidence type="ECO:0000313" key="3">
    <source>
        <dbReference type="EMBL" id="PNH11978.1"/>
    </source>
</evidence>
<dbReference type="OrthoDB" id="10253408at2759"/>
<dbReference type="Proteomes" id="UP000236333">
    <property type="component" value="Unassembled WGS sequence"/>
</dbReference>
<dbReference type="InterPro" id="IPR013128">
    <property type="entry name" value="Peptidase_C1A"/>
</dbReference>
<dbReference type="GO" id="GO:0006508">
    <property type="term" value="P:proteolysis"/>
    <property type="evidence" value="ECO:0007669"/>
    <property type="project" value="InterPro"/>
</dbReference>
<dbReference type="PROSITE" id="PS00139">
    <property type="entry name" value="THIOL_PROTEASE_CYS"/>
    <property type="match status" value="1"/>
</dbReference>
<proteinExistence type="inferred from homology"/>
<evidence type="ECO:0000256" key="1">
    <source>
        <dbReference type="ARBA" id="ARBA00008455"/>
    </source>
</evidence>
<gene>
    <name evidence="3" type="ORF">TSOC_001137</name>
</gene>
<dbReference type="PRINTS" id="PR00705">
    <property type="entry name" value="PAPAIN"/>
</dbReference>
<feature type="domain" description="Peptidase C1A papain C-terminal" evidence="2">
    <location>
        <begin position="56"/>
        <end position="253"/>
    </location>
</feature>
<dbReference type="AlphaFoldDB" id="A0A2J8AHI1"/>
<dbReference type="Pfam" id="PF00112">
    <property type="entry name" value="Peptidase_C1"/>
    <property type="match status" value="1"/>
</dbReference>
<name>A0A2J8AHI1_9CHLO</name>
<feature type="non-terminal residue" evidence="3">
    <location>
        <position position="254"/>
    </location>
</feature>
<dbReference type="SUPFAM" id="SSF54001">
    <property type="entry name" value="Cysteine proteinases"/>
    <property type="match status" value="1"/>
</dbReference>
<accession>A0A2J8AHI1</accession>
<comment type="caution">
    <text evidence="3">The sequence shown here is derived from an EMBL/GenBank/DDBJ whole genome shotgun (WGS) entry which is preliminary data.</text>
</comment>